<reference evidence="2" key="1">
    <citation type="journal article" date="2011" name="Environ. Microbiol.">
        <title>Time-series analyses of Monterey Bay coastal microbial picoplankton using a 'genome proxy' microarray.</title>
        <authorList>
            <person name="Rich V.I."/>
            <person name="Pham V.D."/>
            <person name="Eppley J."/>
            <person name="Shi Y."/>
            <person name="DeLong E.F."/>
        </authorList>
    </citation>
    <scope>NUCLEOTIDE SEQUENCE</scope>
</reference>
<dbReference type="EMBL" id="GU474864">
    <property type="protein sequence ID" value="ADI17431.1"/>
    <property type="molecule type" value="Genomic_DNA"/>
</dbReference>
<evidence type="ECO:0008006" key="3">
    <source>
        <dbReference type="Google" id="ProtNLM"/>
    </source>
</evidence>
<keyword evidence="1" id="KW-0812">Transmembrane</keyword>
<feature type="transmembrane region" description="Helical" evidence="1">
    <location>
        <begin position="166"/>
        <end position="188"/>
    </location>
</feature>
<feature type="transmembrane region" description="Helical" evidence="1">
    <location>
        <begin position="253"/>
        <end position="270"/>
    </location>
</feature>
<feature type="transmembrane region" description="Helical" evidence="1">
    <location>
        <begin position="69"/>
        <end position="91"/>
    </location>
</feature>
<accession>E0XSP0</accession>
<organism evidence="2">
    <name type="scientific">uncultured Rhodospirillales bacterium HF0070_31K06</name>
    <dbReference type="NCBI Taxonomy" id="710786"/>
    <lineage>
        <taxon>Bacteria</taxon>
        <taxon>Pseudomonadati</taxon>
        <taxon>Pseudomonadota</taxon>
        <taxon>Alphaproteobacteria</taxon>
        <taxon>Rhodospirillales</taxon>
        <taxon>environmental samples</taxon>
    </lineage>
</organism>
<evidence type="ECO:0000256" key="1">
    <source>
        <dbReference type="SAM" id="Phobius"/>
    </source>
</evidence>
<feature type="transmembrane region" description="Helical" evidence="1">
    <location>
        <begin position="209"/>
        <end position="233"/>
    </location>
</feature>
<keyword evidence="1" id="KW-1133">Transmembrane helix</keyword>
<feature type="transmembrane region" description="Helical" evidence="1">
    <location>
        <begin position="32"/>
        <end position="57"/>
    </location>
</feature>
<evidence type="ECO:0000313" key="2">
    <source>
        <dbReference type="EMBL" id="ADI17431.1"/>
    </source>
</evidence>
<dbReference type="AlphaFoldDB" id="E0XSP0"/>
<protein>
    <recommendedName>
        <fullName evidence="3">Glycerophosphoryl diester phosphodiesterase membrane domain-containing protein</fullName>
    </recommendedName>
</protein>
<name>E0XSP0_9PROT</name>
<sequence length="293" mass="32083">MVNISTSDEFRLPVFASLKDIYGFLWSSQRDLVLIAVIPIVGLTVYRVAAIDLFGAIEPASSDGPHPPTLLDVFILYLPSILLYTMFAVAWHRRYLMRGEATTVWSALRWDLRKTRFLFRSILIWLIAVAIVSVPIVLLTIFGVVINFAAASEASPPVDVATLSSVVTLAASVMFFVVYLRLSLWLPVTASDAPFSLLETVRLGRGNSWRLMVIVFGAEIGPTVVLIILGMLTHAIPQGIATIDLIVGLARNALAYAVLATGITALSVAYDRLLARVATDPLYTQDGMPFMNE</sequence>
<proteinExistence type="predicted"/>
<keyword evidence="1" id="KW-0472">Membrane</keyword>
<feature type="transmembrane region" description="Helical" evidence="1">
    <location>
        <begin position="122"/>
        <end position="146"/>
    </location>
</feature>